<dbReference type="SUPFAM" id="SSF55785">
    <property type="entry name" value="PYP-like sensor domain (PAS domain)"/>
    <property type="match status" value="2"/>
</dbReference>
<dbReference type="AlphaFoldDB" id="A0AA41FZ48"/>
<feature type="domain" description="Response regulatory" evidence="2">
    <location>
        <begin position="6"/>
        <end position="122"/>
    </location>
</feature>
<dbReference type="RefSeq" id="WP_162414853.1">
    <property type="nucleotide sequence ID" value="NZ_JAHQXE010000001.1"/>
</dbReference>
<dbReference type="SUPFAM" id="SSF55781">
    <property type="entry name" value="GAF domain-like"/>
    <property type="match status" value="1"/>
</dbReference>
<dbReference type="InterPro" id="IPR035965">
    <property type="entry name" value="PAS-like_dom_sf"/>
</dbReference>
<dbReference type="Pfam" id="PF00072">
    <property type="entry name" value="Response_reg"/>
    <property type="match status" value="1"/>
</dbReference>
<protein>
    <submittedName>
        <fullName evidence="5">PAS domain S-box protein</fullName>
    </submittedName>
</protein>
<sequence length="548" mass="60928">MGDEVSVLHVDDDPDLADVTATFLQRTDDRFDVETAARAAPVLDRALDDSYDCIVSDYDMPEMDGLEFLRAVRDRSPKLPFILYTGKGSEEIAADAISAGVTDYIQKKTGTVQYAILANRIRNAVEARRNERQVVRDYHAMDAAWDGIGTIDAEGRFTYVNESYAETVGYDREELEGSPWQMVYSEAGREVVEDEILPAVRENGTWTGETRLRRADGTEFVGEHTVGDIDGDGAVCVLRNRTEREELDTQLRHERERFRLLVDAVEEYAMFVLDPDGRIRSWNAGAERITGYGEAEVVDEPLSTFHTAEQIEAGLADDLLEAAAEAGQATDQGLRVRKDGSAYWADVTITALRDDDALRGFAVVTRDISDRIDREHRQARTERYREDLYALTTDAERPFERRVVDVLDLGVDYLGLEDGCLLSLDPADGSHEILATSTDPTLVEPGTDSAVAAYARRTVESDGLLTAFNADDPDRTEASARESYGFGCYLGAALESDGDRFGAVCFVGREPQSEPFGTDEKTAVELLARWLTHELDRRGEHDQLSLVS</sequence>
<dbReference type="SMART" id="SM00091">
    <property type="entry name" value="PAS"/>
    <property type="match status" value="2"/>
</dbReference>
<dbReference type="PROSITE" id="PS50112">
    <property type="entry name" value="PAS"/>
    <property type="match status" value="2"/>
</dbReference>
<evidence type="ECO:0000256" key="1">
    <source>
        <dbReference type="PROSITE-ProRule" id="PRU00169"/>
    </source>
</evidence>
<dbReference type="InterPro" id="IPR001789">
    <property type="entry name" value="Sig_transdc_resp-reg_receiver"/>
</dbReference>
<dbReference type="InterPro" id="IPR001610">
    <property type="entry name" value="PAC"/>
</dbReference>
<dbReference type="Proteomes" id="UP001166304">
    <property type="component" value="Unassembled WGS sequence"/>
</dbReference>
<feature type="domain" description="PAS" evidence="3">
    <location>
        <begin position="254"/>
        <end position="300"/>
    </location>
</feature>
<dbReference type="InterPro" id="IPR000014">
    <property type="entry name" value="PAS"/>
</dbReference>
<dbReference type="InterPro" id="IPR013767">
    <property type="entry name" value="PAS_fold"/>
</dbReference>
<evidence type="ECO:0000313" key="6">
    <source>
        <dbReference type="Proteomes" id="UP001166304"/>
    </source>
</evidence>
<evidence type="ECO:0000259" key="3">
    <source>
        <dbReference type="PROSITE" id="PS50112"/>
    </source>
</evidence>
<keyword evidence="6" id="KW-1185">Reference proteome</keyword>
<dbReference type="PROSITE" id="PS50113">
    <property type="entry name" value="PAC"/>
    <property type="match status" value="1"/>
</dbReference>
<gene>
    <name evidence="5" type="ORF">KTS37_05460</name>
</gene>
<evidence type="ECO:0000259" key="4">
    <source>
        <dbReference type="PROSITE" id="PS50113"/>
    </source>
</evidence>
<dbReference type="GO" id="GO:0006355">
    <property type="term" value="P:regulation of DNA-templated transcription"/>
    <property type="evidence" value="ECO:0007669"/>
    <property type="project" value="InterPro"/>
</dbReference>
<dbReference type="NCBIfam" id="TIGR00229">
    <property type="entry name" value="sensory_box"/>
    <property type="match status" value="2"/>
</dbReference>
<dbReference type="EMBL" id="JAHQXE010000001">
    <property type="protein sequence ID" value="MBV0901230.1"/>
    <property type="molecule type" value="Genomic_DNA"/>
</dbReference>
<comment type="caution">
    <text evidence="5">The sequence shown here is derived from an EMBL/GenBank/DDBJ whole genome shotgun (WGS) entry which is preliminary data.</text>
</comment>
<dbReference type="PANTHER" id="PTHR44757">
    <property type="entry name" value="DIGUANYLATE CYCLASE DGCP"/>
    <property type="match status" value="1"/>
</dbReference>
<dbReference type="CDD" id="cd00156">
    <property type="entry name" value="REC"/>
    <property type="match status" value="1"/>
</dbReference>
<dbReference type="Gene3D" id="3.30.450.20">
    <property type="entry name" value="PAS domain"/>
    <property type="match status" value="2"/>
</dbReference>
<dbReference type="SMART" id="SM00448">
    <property type="entry name" value="REC"/>
    <property type="match status" value="1"/>
</dbReference>
<evidence type="ECO:0000259" key="2">
    <source>
        <dbReference type="PROSITE" id="PS50110"/>
    </source>
</evidence>
<proteinExistence type="predicted"/>
<dbReference type="Pfam" id="PF00989">
    <property type="entry name" value="PAS"/>
    <property type="match status" value="1"/>
</dbReference>
<dbReference type="Gene3D" id="3.40.50.2300">
    <property type="match status" value="1"/>
</dbReference>
<name>A0AA41FZ48_9EURY</name>
<accession>A0AA41FZ48</accession>
<dbReference type="PROSITE" id="PS50110">
    <property type="entry name" value="RESPONSE_REGULATORY"/>
    <property type="match status" value="1"/>
</dbReference>
<reference evidence="5" key="1">
    <citation type="submission" date="2021-06" db="EMBL/GenBank/DDBJ databases">
        <title>New haloarchaea isolates fom saline soil.</title>
        <authorList>
            <person name="Duran-Viseras A."/>
            <person name="Sanchez-Porro C.S."/>
            <person name="Ventosa A."/>
        </authorList>
    </citation>
    <scope>NUCLEOTIDE SEQUENCE</scope>
    <source>
        <strain evidence="5">JCM 18369</strain>
    </source>
</reference>
<feature type="domain" description="PAS" evidence="3">
    <location>
        <begin position="139"/>
        <end position="204"/>
    </location>
</feature>
<dbReference type="SUPFAM" id="SSF52172">
    <property type="entry name" value="CheY-like"/>
    <property type="match status" value="1"/>
</dbReference>
<dbReference type="Pfam" id="PF13426">
    <property type="entry name" value="PAS_9"/>
    <property type="match status" value="1"/>
</dbReference>
<dbReference type="InterPro" id="IPR011006">
    <property type="entry name" value="CheY-like_superfamily"/>
</dbReference>
<dbReference type="CDD" id="cd00130">
    <property type="entry name" value="PAS"/>
    <property type="match status" value="2"/>
</dbReference>
<feature type="modified residue" description="4-aspartylphosphate" evidence="1">
    <location>
        <position position="57"/>
    </location>
</feature>
<dbReference type="PANTHER" id="PTHR44757:SF2">
    <property type="entry name" value="BIOFILM ARCHITECTURE MAINTENANCE PROTEIN MBAA"/>
    <property type="match status" value="1"/>
</dbReference>
<dbReference type="GO" id="GO:0000160">
    <property type="term" value="P:phosphorelay signal transduction system"/>
    <property type="evidence" value="ECO:0007669"/>
    <property type="project" value="InterPro"/>
</dbReference>
<evidence type="ECO:0000313" key="5">
    <source>
        <dbReference type="EMBL" id="MBV0901230.1"/>
    </source>
</evidence>
<organism evidence="5 6">
    <name type="scientific">Haloarcula salina</name>
    <dbReference type="NCBI Taxonomy" id="1429914"/>
    <lineage>
        <taxon>Archaea</taxon>
        <taxon>Methanobacteriati</taxon>
        <taxon>Methanobacteriota</taxon>
        <taxon>Stenosarchaea group</taxon>
        <taxon>Halobacteria</taxon>
        <taxon>Halobacteriales</taxon>
        <taxon>Haloarculaceae</taxon>
        <taxon>Haloarcula</taxon>
    </lineage>
</organism>
<feature type="domain" description="PAC" evidence="4">
    <location>
        <begin position="328"/>
        <end position="380"/>
    </location>
</feature>
<dbReference type="InterPro" id="IPR052155">
    <property type="entry name" value="Biofilm_reg_signaling"/>
</dbReference>
<dbReference type="InterPro" id="IPR000700">
    <property type="entry name" value="PAS-assoc_C"/>
</dbReference>
<keyword evidence="1" id="KW-0597">Phosphoprotein</keyword>
<dbReference type="SMART" id="SM00086">
    <property type="entry name" value="PAC"/>
    <property type="match status" value="2"/>
</dbReference>